<evidence type="ECO:0000313" key="2">
    <source>
        <dbReference type="EMBL" id="MDU0370517.1"/>
    </source>
</evidence>
<dbReference type="EMBL" id="JAWDJT010000004">
    <property type="protein sequence ID" value="MDU0370517.1"/>
    <property type="molecule type" value="Genomic_DNA"/>
</dbReference>
<accession>A0ABU3TGK5</accession>
<dbReference type="Proteomes" id="UP001250698">
    <property type="component" value="Unassembled WGS sequence"/>
</dbReference>
<comment type="caution">
    <text evidence="2">The sequence shown here is derived from an EMBL/GenBank/DDBJ whole genome shotgun (WGS) entry which is preliminary data.</text>
</comment>
<gene>
    <name evidence="2" type="ORF">ROI90_08955</name>
</gene>
<sequence>MKKKLLTGLLVAGLVCGATYQAAANPIFGNEWGNNYCKNGTIHQTHHVYIFWIDFSNEVDTGIACNG</sequence>
<feature type="signal peptide" evidence="1">
    <location>
        <begin position="1"/>
        <end position="24"/>
    </location>
</feature>
<protein>
    <recommendedName>
        <fullName evidence="4">Secreted protein</fullName>
    </recommendedName>
</protein>
<evidence type="ECO:0008006" key="4">
    <source>
        <dbReference type="Google" id="ProtNLM"/>
    </source>
</evidence>
<keyword evidence="1" id="KW-0732">Signal</keyword>
<dbReference type="RefSeq" id="WP_315997997.1">
    <property type="nucleotide sequence ID" value="NZ_JAWDJT010000004.1"/>
</dbReference>
<reference evidence="2 3" key="1">
    <citation type="submission" date="2023-10" db="EMBL/GenBank/DDBJ databases">
        <title>Hymenobacter endophyticus sp. nov., an isolate from the leaf tissues of wheat.</title>
        <authorList>
            <person name="Dai Y."/>
        </authorList>
    </citation>
    <scope>NUCLEOTIDE SEQUENCE [LARGE SCALE GENOMIC DNA]</scope>
    <source>
        <strain evidence="2 3">ZK17L-C2</strain>
    </source>
</reference>
<proteinExistence type="predicted"/>
<name>A0ABU3TGK5_9BACT</name>
<feature type="chain" id="PRO_5047533915" description="Secreted protein" evidence="1">
    <location>
        <begin position="25"/>
        <end position="67"/>
    </location>
</feature>
<keyword evidence="3" id="KW-1185">Reference proteome</keyword>
<evidence type="ECO:0000256" key="1">
    <source>
        <dbReference type="SAM" id="SignalP"/>
    </source>
</evidence>
<organism evidence="2 3">
    <name type="scientific">Hymenobacter endophyticus</name>
    <dbReference type="NCBI Taxonomy" id="3076335"/>
    <lineage>
        <taxon>Bacteria</taxon>
        <taxon>Pseudomonadati</taxon>
        <taxon>Bacteroidota</taxon>
        <taxon>Cytophagia</taxon>
        <taxon>Cytophagales</taxon>
        <taxon>Hymenobacteraceae</taxon>
        <taxon>Hymenobacter</taxon>
    </lineage>
</organism>
<evidence type="ECO:0000313" key="3">
    <source>
        <dbReference type="Proteomes" id="UP001250698"/>
    </source>
</evidence>